<keyword evidence="2" id="KW-0472">Membrane</keyword>
<keyword evidence="2" id="KW-1133">Transmembrane helix</keyword>
<feature type="transmembrane region" description="Helical" evidence="2">
    <location>
        <begin position="110"/>
        <end position="133"/>
    </location>
</feature>
<keyword evidence="3" id="KW-0830">Ubiquinone</keyword>
<comment type="function">
    <text evidence="2">NDH-1 shuttles electrons from NADH, via FMN and iron-sulfur (Fe-S) centers, to quinones in the respiratory chain. Couples the redox reaction to proton translocation (for every two electrons transferred, four hydrogen ions are translocated across the cytoplasmic membrane), and thus conserves the redox energy in a proton gradient.</text>
</comment>
<keyword evidence="2" id="KW-0874">Quinone</keyword>
<protein>
    <recommendedName>
        <fullName evidence="2">NADH-quinone oxidoreductase subunit J</fullName>
        <ecNumber evidence="2">7.1.1.-</ecNumber>
    </recommendedName>
</protein>
<proteinExistence type="inferred from homology"/>
<keyword evidence="2" id="KW-0520">NAD</keyword>
<keyword evidence="2" id="KW-1003">Cell membrane</keyword>
<comment type="similarity">
    <text evidence="1 2">Belongs to the complex I subunit 6 family.</text>
</comment>
<comment type="caution">
    <text evidence="3">The sequence shown here is derived from an EMBL/GenBank/DDBJ whole genome shotgun (WGS) entry which is preliminary data.</text>
</comment>
<evidence type="ECO:0000256" key="2">
    <source>
        <dbReference type="RuleBase" id="RU004429"/>
    </source>
</evidence>
<sequence>MNGIIEQWPLLAPLVLGGLAIWLLLPRDRVRGWGLGTLCGVAALLALSRQFGPVASDAARNVLFHLFGGGAVVSGVLMITNRNPVYSALWFALATLSVCGIFVLNSAQFLAAATVIVYAGAIVVTFLFVIMLAQQAGGAEYDRRAYQPELATIGGCLLLGGLLFTLQGWSRGVGAEGAGQFLKRPDGVAANLLSEPQPWNAVTVIGESDLGTLRGVGRSLFGDYLYAVEVAGTVLLIATIGTIALAPRRSQGTL</sequence>
<feature type="transmembrane region" description="Helical" evidence="2">
    <location>
        <begin position="6"/>
        <end position="25"/>
    </location>
</feature>
<evidence type="ECO:0000256" key="1">
    <source>
        <dbReference type="ARBA" id="ARBA00005698"/>
    </source>
</evidence>
<organism evidence="3">
    <name type="scientific">Schlesneria paludicola</name>
    <dbReference type="NCBI Taxonomy" id="360056"/>
    <lineage>
        <taxon>Bacteria</taxon>
        <taxon>Pseudomonadati</taxon>
        <taxon>Planctomycetota</taxon>
        <taxon>Planctomycetia</taxon>
        <taxon>Planctomycetales</taxon>
        <taxon>Planctomycetaceae</taxon>
        <taxon>Schlesneria</taxon>
    </lineage>
</organism>
<accession>A0A7C4QJI0</accession>
<dbReference type="GO" id="GO:0005886">
    <property type="term" value="C:plasma membrane"/>
    <property type="evidence" value="ECO:0007669"/>
    <property type="project" value="UniProtKB-SubCell"/>
</dbReference>
<comment type="catalytic activity">
    <reaction evidence="2">
        <text>a quinone + NADH + 5 H(+)(in) = a quinol + NAD(+) + 4 H(+)(out)</text>
        <dbReference type="Rhea" id="RHEA:57888"/>
        <dbReference type="ChEBI" id="CHEBI:15378"/>
        <dbReference type="ChEBI" id="CHEBI:24646"/>
        <dbReference type="ChEBI" id="CHEBI:57540"/>
        <dbReference type="ChEBI" id="CHEBI:57945"/>
        <dbReference type="ChEBI" id="CHEBI:132124"/>
    </reaction>
</comment>
<feature type="transmembrane region" description="Helical" evidence="2">
    <location>
        <begin position="145"/>
        <end position="166"/>
    </location>
</feature>
<dbReference type="InterPro" id="IPR001457">
    <property type="entry name" value="NADH_UbQ/plastoQ_OxRdtase_su6"/>
</dbReference>
<name>A0A7C4QJI0_9PLAN</name>
<dbReference type="GO" id="GO:0008137">
    <property type="term" value="F:NADH dehydrogenase (ubiquinone) activity"/>
    <property type="evidence" value="ECO:0007669"/>
    <property type="project" value="UniProtKB-UniRule"/>
</dbReference>
<keyword evidence="2" id="KW-0812">Transmembrane</keyword>
<dbReference type="Pfam" id="PF00499">
    <property type="entry name" value="Oxidored_q3"/>
    <property type="match status" value="1"/>
</dbReference>
<dbReference type="Gene3D" id="1.20.120.1200">
    <property type="entry name" value="NADH-ubiquinone/plastoquinone oxidoreductase chain 6, subunit NuoJ"/>
    <property type="match status" value="1"/>
</dbReference>
<feature type="transmembrane region" description="Helical" evidence="2">
    <location>
        <begin position="224"/>
        <end position="246"/>
    </location>
</feature>
<dbReference type="EC" id="7.1.1.-" evidence="2"/>
<dbReference type="PANTHER" id="PTHR33269">
    <property type="entry name" value="NADH-UBIQUINONE OXIDOREDUCTASE CHAIN 6"/>
    <property type="match status" value="1"/>
</dbReference>
<dbReference type="InterPro" id="IPR042106">
    <property type="entry name" value="Nuo/plastoQ_OxRdtase_6_NuoJ"/>
</dbReference>
<gene>
    <name evidence="3" type="ORF">ENS64_14035</name>
</gene>
<feature type="transmembrane region" description="Helical" evidence="2">
    <location>
        <begin position="32"/>
        <end position="52"/>
    </location>
</feature>
<comment type="subcellular location">
    <subcellularLocation>
        <location evidence="2">Cell membrane</location>
        <topology evidence="2">Multi-pass membrane protein</topology>
    </subcellularLocation>
</comment>
<comment type="caution">
    <text evidence="2">Lacks conserved residue(s) required for the propagation of feature annotation.</text>
</comment>
<reference evidence="3" key="1">
    <citation type="journal article" date="2020" name="mSystems">
        <title>Genome- and Community-Level Interaction Insights into Carbon Utilization and Element Cycling Functions of Hydrothermarchaeota in Hydrothermal Sediment.</title>
        <authorList>
            <person name="Zhou Z."/>
            <person name="Liu Y."/>
            <person name="Xu W."/>
            <person name="Pan J."/>
            <person name="Luo Z.H."/>
            <person name="Li M."/>
        </authorList>
    </citation>
    <scope>NUCLEOTIDE SEQUENCE [LARGE SCALE GENOMIC DNA]</scope>
    <source>
        <strain evidence="3">SpSt-508</strain>
    </source>
</reference>
<dbReference type="GO" id="GO:0048038">
    <property type="term" value="F:quinone binding"/>
    <property type="evidence" value="ECO:0007669"/>
    <property type="project" value="UniProtKB-UniRule"/>
</dbReference>
<dbReference type="AlphaFoldDB" id="A0A7C4QJI0"/>
<dbReference type="EMBL" id="DSVQ01000016">
    <property type="protein sequence ID" value="HGT40361.1"/>
    <property type="molecule type" value="Genomic_DNA"/>
</dbReference>
<dbReference type="PANTHER" id="PTHR33269:SF17">
    <property type="entry name" value="NADH-UBIQUINONE OXIDOREDUCTASE CHAIN 6"/>
    <property type="match status" value="1"/>
</dbReference>
<feature type="transmembrane region" description="Helical" evidence="2">
    <location>
        <begin position="58"/>
        <end position="79"/>
    </location>
</feature>
<feature type="transmembrane region" description="Helical" evidence="2">
    <location>
        <begin position="86"/>
        <end position="104"/>
    </location>
</feature>
<evidence type="ECO:0000313" key="3">
    <source>
        <dbReference type="EMBL" id="HGT40361.1"/>
    </source>
</evidence>